<evidence type="ECO:0000313" key="2">
    <source>
        <dbReference type="EMBL" id="KAA2563743.1"/>
    </source>
</evidence>
<gene>
    <name evidence="2" type="ORF">F2S36_02720</name>
</gene>
<evidence type="ECO:0000313" key="3">
    <source>
        <dbReference type="Proteomes" id="UP000323119"/>
    </source>
</evidence>
<dbReference type="EMBL" id="VVUY01000002">
    <property type="protein sequence ID" value="KAA2563743.1"/>
    <property type="molecule type" value="Genomic_DNA"/>
</dbReference>
<dbReference type="Proteomes" id="UP000323119">
    <property type="component" value="Unassembled WGS sequence"/>
</dbReference>
<dbReference type="AlphaFoldDB" id="A0A9P4DPZ7"/>
<protein>
    <submittedName>
        <fullName evidence="2">DUF1573 domain-containing protein</fullName>
    </submittedName>
</protein>
<keyword evidence="1" id="KW-0732">Signal</keyword>
<evidence type="ECO:0000256" key="1">
    <source>
        <dbReference type="SAM" id="SignalP"/>
    </source>
</evidence>
<dbReference type="RefSeq" id="WP_055201605.1">
    <property type="nucleotide sequence ID" value="NZ_DAWEKN010000005.1"/>
</dbReference>
<comment type="caution">
    <text evidence="2">The sequence shown here is derived from an EMBL/GenBank/DDBJ whole genome shotgun (WGS) entry which is preliminary data.</text>
</comment>
<dbReference type="InterPro" id="IPR011467">
    <property type="entry name" value="DUF1573"/>
</dbReference>
<organism evidence="2 3">
    <name type="scientific">Alistipes onderdonkii</name>
    <dbReference type="NCBI Taxonomy" id="328813"/>
    <lineage>
        <taxon>Bacteria</taxon>
        <taxon>Pseudomonadati</taxon>
        <taxon>Bacteroidota</taxon>
        <taxon>Bacteroidia</taxon>
        <taxon>Bacteroidales</taxon>
        <taxon>Rikenellaceae</taxon>
        <taxon>Alistipes</taxon>
    </lineage>
</organism>
<feature type="chain" id="PRO_5040137501" evidence="1">
    <location>
        <begin position="19"/>
        <end position="283"/>
    </location>
</feature>
<feature type="signal peptide" evidence="1">
    <location>
        <begin position="1"/>
        <end position="18"/>
    </location>
</feature>
<dbReference type="InterPro" id="IPR013783">
    <property type="entry name" value="Ig-like_fold"/>
</dbReference>
<name>A0A9P4DPZ7_9BACT</name>
<sequence length="283" mass="30903">MRCGTTIARMLFCCGALWAVTAATPLCSQIRIVPRAKLDSLAHPATAAGAEAMRFERTQIDAGHIGEDDTPPSYTFKWHNAGTAPLVITRVQTTCGCAAATYGRQPVRAGSEGTVTVTYHPKGHPGSFDRRIFVYTQLSDKMPTAILHLTGTVIASERTDGDYPYAMGALRLKQQSVRLAPERLQNERIECLNTGGKAMRPRCDEHLLPPGITFRCEPATLAPGAKGDLVIGFDPAQATRRPPVQLPLILEGPDVPPSGRTLQIRFEETEKETDKNESYENNF</sequence>
<accession>A0A9P4DPZ7</accession>
<dbReference type="Pfam" id="PF07610">
    <property type="entry name" value="DUF1573"/>
    <property type="match status" value="1"/>
</dbReference>
<dbReference type="Gene3D" id="2.60.40.10">
    <property type="entry name" value="Immunoglobulins"/>
    <property type="match status" value="1"/>
</dbReference>
<dbReference type="PANTHER" id="PTHR37833:SF1">
    <property type="entry name" value="SIGNAL PEPTIDE PROTEIN"/>
    <property type="match status" value="1"/>
</dbReference>
<dbReference type="PANTHER" id="PTHR37833">
    <property type="entry name" value="LIPOPROTEIN-RELATED"/>
    <property type="match status" value="1"/>
</dbReference>
<proteinExistence type="predicted"/>
<reference evidence="2 3" key="1">
    <citation type="journal article" date="2019" name="Nat. Med.">
        <title>A library of human gut bacterial isolates paired with longitudinal multiomics data enables mechanistic microbiome research.</title>
        <authorList>
            <person name="Poyet M."/>
            <person name="Groussin M."/>
            <person name="Gibbons S.M."/>
            <person name="Avila-Pacheco J."/>
            <person name="Jiang X."/>
            <person name="Kearney S.M."/>
            <person name="Perrotta A.R."/>
            <person name="Berdy B."/>
            <person name="Zhao S."/>
            <person name="Lieberman T.D."/>
            <person name="Swanson P.K."/>
            <person name="Smith M."/>
            <person name="Roesemann S."/>
            <person name="Alexander J.E."/>
            <person name="Rich S.A."/>
            <person name="Livny J."/>
            <person name="Vlamakis H."/>
            <person name="Clish C."/>
            <person name="Bullock K."/>
            <person name="Deik A."/>
            <person name="Scott J."/>
            <person name="Pierce K.A."/>
            <person name="Xavier R.J."/>
            <person name="Alm E.J."/>
        </authorList>
    </citation>
    <scope>NUCLEOTIDE SEQUENCE [LARGE SCALE GENOMIC DNA]</scope>
    <source>
        <strain evidence="2 3">BIOML-A204</strain>
    </source>
</reference>